<protein>
    <recommendedName>
        <fullName evidence="1">SF4 helicase domain-containing protein</fullName>
    </recommendedName>
</protein>
<gene>
    <name evidence="2" type="ORF">METZ01_LOCUS440773</name>
</gene>
<proteinExistence type="predicted"/>
<evidence type="ECO:0000259" key="1">
    <source>
        <dbReference type="Pfam" id="PF03796"/>
    </source>
</evidence>
<name>A0A382YY95_9ZZZZ</name>
<dbReference type="Gene3D" id="3.40.50.300">
    <property type="entry name" value="P-loop containing nucleotide triphosphate hydrolases"/>
    <property type="match status" value="1"/>
</dbReference>
<dbReference type="GO" id="GO:0003678">
    <property type="term" value="F:DNA helicase activity"/>
    <property type="evidence" value="ECO:0007669"/>
    <property type="project" value="InterPro"/>
</dbReference>
<organism evidence="2">
    <name type="scientific">marine metagenome</name>
    <dbReference type="NCBI Taxonomy" id="408172"/>
    <lineage>
        <taxon>unclassified sequences</taxon>
        <taxon>metagenomes</taxon>
        <taxon>ecological metagenomes</taxon>
    </lineage>
</organism>
<feature type="non-terminal residue" evidence="2">
    <location>
        <position position="1"/>
    </location>
</feature>
<dbReference type="EMBL" id="UINC01179300">
    <property type="protein sequence ID" value="SVD87919.1"/>
    <property type="molecule type" value="Genomic_DNA"/>
</dbReference>
<dbReference type="InterPro" id="IPR027417">
    <property type="entry name" value="P-loop_NTPase"/>
</dbReference>
<accession>A0A382YY95</accession>
<dbReference type="GO" id="GO:0005524">
    <property type="term" value="F:ATP binding"/>
    <property type="evidence" value="ECO:0007669"/>
    <property type="project" value="InterPro"/>
</dbReference>
<dbReference type="AlphaFoldDB" id="A0A382YY95"/>
<reference evidence="2" key="1">
    <citation type="submission" date="2018-05" db="EMBL/GenBank/DDBJ databases">
        <authorList>
            <person name="Lanie J.A."/>
            <person name="Ng W.-L."/>
            <person name="Kazmierczak K.M."/>
            <person name="Andrzejewski T.M."/>
            <person name="Davidsen T.M."/>
            <person name="Wayne K.J."/>
            <person name="Tettelin H."/>
            <person name="Glass J.I."/>
            <person name="Rusch D."/>
            <person name="Podicherti R."/>
            <person name="Tsui H.-C.T."/>
            <person name="Winkler M.E."/>
        </authorList>
    </citation>
    <scope>NUCLEOTIDE SEQUENCE</scope>
</reference>
<sequence length="41" mass="4755">IADIIVAKHRNGRTGGIKLYFQERFVKFENLEIYQQDSVSA</sequence>
<dbReference type="InterPro" id="IPR007694">
    <property type="entry name" value="DNA_helicase_DnaB-like_C"/>
</dbReference>
<dbReference type="Pfam" id="PF03796">
    <property type="entry name" value="DnaB_C"/>
    <property type="match status" value="1"/>
</dbReference>
<feature type="domain" description="SF4 helicase" evidence="1">
    <location>
        <begin position="2"/>
        <end position="30"/>
    </location>
</feature>
<evidence type="ECO:0000313" key="2">
    <source>
        <dbReference type="EMBL" id="SVD87919.1"/>
    </source>
</evidence>
<dbReference type="GO" id="GO:0006260">
    <property type="term" value="P:DNA replication"/>
    <property type="evidence" value="ECO:0007669"/>
    <property type="project" value="InterPro"/>
</dbReference>